<name>A0A857MMK7_9BACT</name>
<gene>
    <name evidence="1" type="ORF">GII36_04375</name>
</gene>
<dbReference type="EMBL" id="CP045921">
    <property type="protein sequence ID" value="QHN43065.1"/>
    <property type="molecule type" value="Genomic_DNA"/>
</dbReference>
<dbReference type="KEGG" id="mama:GII36_04375"/>
<organism evidence="1 2">
    <name type="scientific">Candidatus Mycosynbacter amalyticus</name>
    <dbReference type="NCBI Taxonomy" id="2665156"/>
    <lineage>
        <taxon>Bacteria</taxon>
        <taxon>Candidatus Saccharimonadota</taxon>
        <taxon>Candidatus Saccharimonadota incertae sedis</taxon>
        <taxon>Candidatus Mycosynbacter</taxon>
    </lineage>
</organism>
<dbReference type="AlphaFoldDB" id="A0A857MMK7"/>
<evidence type="ECO:0000313" key="1">
    <source>
        <dbReference type="EMBL" id="QHN43065.1"/>
    </source>
</evidence>
<proteinExistence type="predicted"/>
<dbReference type="RefSeq" id="WP_260762862.1">
    <property type="nucleotide sequence ID" value="NZ_CP045921.1"/>
</dbReference>
<accession>A0A857MMK7</accession>
<dbReference type="Proteomes" id="UP001059824">
    <property type="component" value="Chromosome"/>
</dbReference>
<reference evidence="1" key="1">
    <citation type="journal article" date="2021" name="Nat. Microbiol.">
        <title>Cocultivation of an ultrasmall environmental parasitic bacterium with lytic ability against bacteria associated with wastewater foams.</title>
        <authorList>
            <person name="Batinovic S."/>
            <person name="Rose J.J.A."/>
            <person name="Ratcliffe J."/>
            <person name="Seviour R.J."/>
            <person name="Petrovski S."/>
        </authorList>
    </citation>
    <scope>NUCLEOTIDE SEQUENCE</scope>
    <source>
        <strain evidence="1">JR1</strain>
    </source>
</reference>
<sequence>MQLWPQPEGTTELFFEKPNELPRTITPDNPLPIAFTVKNREFATVAYTYQVEQITPDTGQHTTLASGTKELAHEQHADIRQTVTATPTEQPSKLQVTLIYQEGDVQKQERRVISYWLTP</sequence>
<keyword evidence="2" id="KW-1185">Reference proteome</keyword>
<evidence type="ECO:0000313" key="2">
    <source>
        <dbReference type="Proteomes" id="UP001059824"/>
    </source>
</evidence>
<protein>
    <submittedName>
        <fullName evidence="1">Uncharacterized protein</fullName>
    </submittedName>
</protein>